<protein>
    <submittedName>
        <fullName evidence="1">Uncharacterized protein</fullName>
    </submittedName>
</protein>
<proteinExistence type="predicted"/>
<organism evidence="1 2">
    <name type="scientific">Trapa incisa</name>
    <dbReference type="NCBI Taxonomy" id="236973"/>
    <lineage>
        <taxon>Eukaryota</taxon>
        <taxon>Viridiplantae</taxon>
        <taxon>Streptophyta</taxon>
        <taxon>Embryophyta</taxon>
        <taxon>Tracheophyta</taxon>
        <taxon>Spermatophyta</taxon>
        <taxon>Magnoliopsida</taxon>
        <taxon>eudicotyledons</taxon>
        <taxon>Gunneridae</taxon>
        <taxon>Pentapetalae</taxon>
        <taxon>rosids</taxon>
        <taxon>malvids</taxon>
        <taxon>Myrtales</taxon>
        <taxon>Lythraceae</taxon>
        <taxon>Trapa</taxon>
    </lineage>
</organism>
<gene>
    <name evidence="1" type="ORF">SAY87_011200</name>
</gene>
<comment type="caution">
    <text evidence="1">The sequence shown here is derived from an EMBL/GenBank/DDBJ whole genome shotgun (WGS) entry which is preliminary data.</text>
</comment>
<sequence>MGRGKSLKKTIQPLTEIRFRGRHGARADRMDCKEAQHLIEDESCSWVPALSSAEIEIREAESIAPGPAPWIMSSTPSSTAAFRTIGSNEEVAS</sequence>
<name>A0AAN7GQI4_9MYRT</name>
<accession>A0AAN7GQI4</accession>
<reference evidence="1 2" key="1">
    <citation type="journal article" date="2023" name="Hortic Res">
        <title>Pangenome of water caltrop reveals structural variations and asymmetric subgenome divergence after allopolyploidization.</title>
        <authorList>
            <person name="Zhang X."/>
            <person name="Chen Y."/>
            <person name="Wang L."/>
            <person name="Yuan Y."/>
            <person name="Fang M."/>
            <person name="Shi L."/>
            <person name="Lu R."/>
            <person name="Comes H.P."/>
            <person name="Ma Y."/>
            <person name="Chen Y."/>
            <person name="Huang G."/>
            <person name="Zhou Y."/>
            <person name="Zheng Z."/>
            <person name="Qiu Y."/>
        </authorList>
    </citation>
    <scope>NUCLEOTIDE SEQUENCE [LARGE SCALE GENOMIC DNA]</scope>
    <source>
        <tissue evidence="1">Roots</tissue>
    </source>
</reference>
<evidence type="ECO:0000313" key="1">
    <source>
        <dbReference type="EMBL" id="KAK4744888.1"/>
    </source>
</evidence>
<dbReference type="AlphaFoldDB" id="A0AAN7GQI4"/>
<dbReference type="Proteomes" id="UP001345219">
    <property type="component" value="Chromosome 9"/>
</dbReference>
<evidence type="ECO:0000313" key="2">
    <source>
        <dbReference type="Proteomes" id="UP001345219"/>
    </source>
</evidence>
<keyword evidence="2" id="KW-1185">Reference proteome</keyword>
<dbReference type="EMBL" id="JAXIOK010000022">
    <property type="protein sequence ID" value="KAK4744888.1"/>
    <property type="molecule type" value="Genomic_DNA"/>
</dbReference>